<sequence>MIPLVVILVASIPITWLLILRPYSIRHGEGYTPGAVAWVTMSVDWQQAKEISKRKGHKRILPLCNLFIWIQVALISVIVFEIAMPYIGSKP</sequence>
<keyword evidence="1" id="KW-0472">Membrane</keyword>
<dbReference type="AlphaFoldDB" id="A0A934S378"/>
<proteinExistence type="predicted"/>
<dbReference type="RefSeq" id="WP_200268015.1">
    <property type="nucleotide sequence ID" value="NZ_JAENIJ010000005.1"/>
</dbReference>
<keyword evidence="1" id="KW-1133">Transmembrane helix</keyword>
<keyword evidence="3" id="KW-1185">Reference proteome</keyword>
<protein>
    <submittedName>
        <fullName evidence="2">Uncharacterized protein</fullName>
    </submittedName>
</protein>
<dbReference type="EMBL" id="JAENIJ010000005">
    <property type="protein sequence ID" value="MBK1881636.1"/>
    <property type="molecule type" value="Genomic_DNA"/>
</dbReference>
<keyword evidence="1" id="KW-0812">Transmembrane</keyword>
<gene>
    <name evidence="2" type="ORF">JIN85_04380</name>
</gene>
<dbReference type="Proteomes" id="UP000603141">
    <property type="component" value="Unassembled WGS sequence"/>
</dbReference>
<accession>A0A934S378</accession>
<reference evidence="2" key="1">
    <citation type="submission" date="2021-01" db="EMBL/GenBank/DDBJ databases">
        <title>Modified the classification status of verrucomicrobia.</title>
        <authorList>
            <person name="Feng X."/>
        </authorList>
    </citation>
    <scope>NUCLEOTIDE SEQUENCE</scope>
    <source>
        <strain evidence="2">KCTC 22041</strain>
    </source>
</reference>
<evidence type="ECO:0000313" key="2">
    <source>
        <dbReference type="EMBL" id="MBK1881636.1"/>
    </source>
</evidence>
<evidence type="ECO:0000256" key="1">
    <source>
        <dbReference type="SAM" id="Phobius"/>
    </source>
</evidence>
<organism evidence="2 3">
    <name type="scientific">Luteolibacter pohnpeiensis</name>
    <dbReference type="NCBI Taxonomy" id="454153"/>
    <lineage>
        <taxon>Bacteria</taxon>
        <taxon>Pseudomonadati</taxon>
        <taxon>Verrucomicrobiota</taxon>
        <taxon>Verrucomicrobiia</taxon>
        <taxon>Verrucomicrobiales</taxon>
        <taxon>Verrucomicrobiaceae</taxon>
        <taxon>Luteolibacter</taxon>
    </lineage>
</organism>
<comment type="caution">
    <text evidence="2">The sequence shown here is derived from an EMBL/GenBank/DDBJ whole genome shotgun (WGS) entry which is preliminary data.</text>
</comment>
<feature type="transmembrane region" description="Helical" evidence="1">
    <location>
        <begin position="63"/>
        <end position="87"/>
    </location>
</feature>
<evidence type="ECO:0000313" key="3">
    <source>
        <dbReference type="Proteomes" id="UP000603141"/>
    </source>
</evidence>
<feature type="transmembrane region" description="Helical" evidence="1">
    <location>
        <begin position="6"/>
        <end position="23"/>
    </location>
</feature>
<name>A0A934S378_9BACT</name>